<gene>
    <name evidence="6" type="ORF">T9A_03160</name>
</gene>
<keyword evidence="2 4" id="KW-0238">DNA-binding</keyword>
<evidence type="ECO:0000259" key="5">
    <source>
        <dbReference type="PROSITE" id="PS50977"/>
    </source>
</evidence>
<dbReference type="PROSITE" id="PS01081">
    <property type="entry name" value="HTH_TETR_1"/>
    <property type="match status" value="1"/>
</dbReference>
<feature type="domain" description="HTH tetR-type" evidence="5">
    <location>
        <begin position="9"/>
        <end position="69"/>
    </location>
</feature>
<accession>A0ABR4W8P7</accession>
<dbReference type="PRINTS" id="PR00455">
    <property type="entry name" value="HTHTETR"/>
</dbReference>
<evidence type="ECO:0000313" key="6">
    <source>
        <dbReference type="EMBL" id="KGD59778.1"/>
    </source>
</evidence>
<keyword evidence="1" id="KW-0805">Transcription regulation</keyword>
<proteinExistence type="predicted"/>
<dbReference type="InterPro" id="IPR050109">
    <property type="entry name" value="HTH-type_TetR-like_transc_reg"/>
</dbReference>
<keyword evidence="7" id="KW-1185">Reference proteome</keyword>
<organism evidence="6 7">
    <name type="scientific">Alcanivorax jadensis T9</name>
    <dbReference type="NCBI Taxonomy" id="1177181"/>
    <lineage>
        <taxon>Bacteria</taxon>
        <taxon>Pseudomonadati</taxon>
        <taxon>Pseudomonadota</taxon>
        <taxon>Gammaproteobacteria</taxon>
        <taxon>Oceanospirillales</taxon>
        <taxon>Alcanivoracaceae</taxon>
        <taxon>Alcanivorax</taxon>
    </lineage>
</organism>
<evidence type="ECO:0000256" key="3">
    <source>
        <dbReference type="ARBA" id="ARBA00023163"/>
    </source>
</evidence>
<sequence length="194" mass="21335">MATNAQRRAQTRGCLINAARHLFAEQGYADTSTEIILSGAGVTRGAMYHHFRNKAELFEAVCDLLSREAMAAIEKAVAGQRGSLATLKAGSLAWVDFMARDDVRRILVVEAPSVLGQERWRALDERYSFPLLREGIREAMEEGALHFSGSAEGLTVLLNGAMNALVLNDPWAENLPRLRQDLLALFDCFSGETP</sequence>
<dbReference type="InterPro" id="IPR049484">
    <property type="entry name" value="Rv0078-like_C"/>
</dbReference>
<dbReference type="PANTHER" id="PTHR30055:SF234">
    <property type="entry name" value="HTH-TYPE TRANSCRIPTIONAL REGULATOR BETI"/>
    <property type="match status" value="1"/>
</dbReference>
<dbReference type="PANTHER" id="PTHR30055">
    <property type="entry name" value="HTH-TYPE TRANSCRIPTIONAL REGULATOR RUTR"/>
    <property type="match status" value="1"/>
</dbReference>
<dbReference type="Pfam" id="PF00440">
    <property type="entry name" value="TetR_N"/>
    <property type="match status" value="1"/>
</dbReference>
<dbReference type="Pfam" id="PF21351">
    <property type="entry name" value="TetR_C_41"/>
    <property type="match status" value="1"/>
</dbReference>
<dbReference type="InterPro" id="IPR009057">
    <property type="entry name" value="Homeodomain-like_sf"/>
</dbReference>
<dbReference type="Proteomes" id="UP000029443">
    <property type="component" value="Unassembled WGS sequence"/>
</dbReference>
<dbReference type="SUPFAM" id="SSF46689">
    <property type="entry name" value="Homeodomain-like"/>
    <property type="match status" value="1"/>
</dbReference>
<dbReference type="InterPro" id="IPR023772">
    <property type="entry name" value="DNA-bd_HTH_TetR-type_CS"/>
</dbReference>
<evidence type="ECO:0000256" key="1">
    <source>
        <dbReference type="ARBA" id="ARBA00023015"/>
    </source>
</evidence>
<name>A0ABR4W8P7_9GAMM</name>
<comment type="caution">
    <text evidence="6">The sequence shown here is derived from an EMBL/GenBank/DDBJ whole genome shotgun (WGS) entry which is preliminary data.</text>
</comment>
<feature type="DNA-binding region" description="H-T-H motif" evidence="4">
    <location>
        <begin position="32"/>
        <end position="51"/>
    </location>
</feature>
<dbReference type="PROSITE" id="PS50977">
    <property type="entry name" value="HTH_TETR_2"/>
    <property type="match status" value="1"/>
</dbReference>
<evidence type="ECO:0000256" key="2">
    <source>
        <dbReference type="ARBA" id="ARBA00023125"/>
    </source>
</evidence>
<evidence type="ECO:0000256" key="4">
    <source>
        <dbReference type="PROSITE-ProRule" id="PRU00335"/>
    </source>
</evidence>
<reference evidence="6 7" key="1">
    <citation type="submission" date="2012-09" db="EMBL/GenBank/DDBJ databases">
        <title>Genome Sequence of alkane-degrading Bacterium Alcanivorax jadensis T9.</title>
        <authorList>
            <person name="Lai Q."/>
            <person name="Shao Z."/>
        </authorList>
    </citation>
    <scope>NUCLEOTIDE SEQUENCE [LARGE SCALE GENOMIC DNA]</scope>
    <source>
        <strain evidence="6 7">T9</strain>
    </source>
</reference>
<protein>
    <submittedName>
        <fullName evidence="6">Transcriptional regulator</fullName>
    </submittedName>
</protein>
<dbReference type="EMBL" id="ARXU01000018">
    <property type="protein sequence ID" value="KGD59778.1"/>
    <property type="molecule type" value="Genomic_DNA"/>
</dbReference>
<dbReference type="Gene3D" id="1.10.357.10">
    <property type="entry name" value="Tetracycline Repressor, domain 2"/>
    <property type="match status" value="1"/>
</dbReference>
<evidence type="ECO:0000313" key="7">
    <source>
        <dbReference type="Proteomes" id="UP000029443"/>
    </source>
</evidence>
<dbReference type="InterPro" id="IPR001647">
    <property type="entry name" value="HTH_TetR"/>
</dbReference>
<dbReference type="RefSeq" id="WP_052043109.1">
    <property type="nucleotide sequence ID" value="NZ_ARXU01000018.1"/>
</dbReference>
<keyword evidence="3" id="KW-0804">Transcription</keyword>